<reference evidence="2 3" key="1">
    <citation type="submission" date="2019-05" db="EMBL/GenBank/DDBJ databases">
        <title>Another draft genome of Portunus trituberculatus and its Hox gene families provides insights of decapod evolution.</title>
        <authorList>
            <person name="Jeong J.-H."/>
            <person name="Song I."/>
            <person name="Kim S."/>
            <person name="Choi T."/>
            <person name="Kim D."/>
            <person name="Ryu S."/>
            <person name="Kim W."/>
        </authorList>
    </citation>
    <scope>NUCLEOTIDE SEQUENCE [LARGE SCALE GENOMIC DNA]</scope>
    <source>
        <tissue evidence="2">Muscle</tissue>
    </source>
</reference>
<protein>
    <submittedName>
        <fullName evidence="2">Uncharacterized protein</fullName>
    </submittedName>
</protein>
<accession>A0A5B7FZY6</accession>
<name>A0A5B7FZY6_PORTR</name>
<dbReference type="EMBL" id="VSRR010011563">
    <property type="protein sequence ID" value="MPC53360.1"/>
    <property type="molecule type" value="Genomic_DNA"/>
</dbReference>
<sequence length="78" mass="8863">MYVKEKQQGAMAGTRDMIGRRHIAQAEIIAIKLYQTSTAKEGLHKAVDEPVLFPSHLAQAKMSENTHTRHALTRKREH</sequence>
<organism evidence="2 3">
    <name type="scientific">Portunus trituberculatus</name>
    <name type="common">Swimming crab</name>
    <name type="synonym">Neptunus trituberculatus</name>
    <dbReference type="NCBI Taxonomy" id="210409"/>
    <lineage>
        <taxon>Eukaryota</taxon>
        <taxon>Metazoa</taxon>
        <taxon>Ecdysozoa</taxon>
        <taxon>Arthropoda</taxon>
        <taxon>Crustacea</taxon>
        <taxon>Multicrustacea</taxon>
        <taxon>Malacostraca</taxon>
        <taxon>Eumalacostraca</taxon>
        <taxon>Eucarida</taxon>
        <taxon>Decapoda</taxon>
        <taxon>Pleocyemata</taxon>
        <taxon>Brachyura</taxon>
        <taxon>Eubrachyura</taxon>
        <taxon>Portunoidea</taxon>
        <taxon>Portunidae</taxon>
        <taxon>Portuninae</taxon>
        <taxon>Portunus</taxon>
    </lineage>
</organism>
<dbReference type="AlphaFoldDB" id="A0A5B7FZY6"/>
<comment type="caution">
    <text evidence="2">The sequence shown here is derived from an EMBL/GenBank/DDBJ whole genome shotgun (WGS) entry which is preliminary data.</text>
</comment>
<proteinExistence type="predicted"/>
<evidence type="ECO:0000313" key="3">
    <source>
        <dbReference type="Proteomes" id="UP000324222"/>
    </source>
</evidence>
<dbReference type="Proteomes" id="UP000324222">
    <property type="component" value="Unassembled WGS sequence"/>
</dbReference>
<evidence type="ECO:0000256" key="1">
    <source>
        <dbReference type="SAM" id="MobiDB-lite"/>
    </source>
</evidence>
<keyword evidence="3" id="KW-1185">Reference proteome</keyword>
<feature type="region of interest" description="Disordered" evidence="1">
    <location>
        <begin position="58"/>
        <end position="78"/>
    </location>
</feature>
<gene>
    <name evidence="2" type="ORF">E2C01_047249</name>
</gene>
<evidence type="ECO:0000313" key="2">
    <source>
        <dbReference type="EMBL" id="MPC53360.1"/>
    </source>
</evidence>
<feature type="compositionally biased region" description="Basic residues" evidence="1">
    <location>
        <begin position="68"/>
        <end position="78"/>
    </location>
</feature>